<comment type="caution">
    <text evidence="5">The sequence shown here is derived from an EMBL/GenBank/DDBJ whole genome shotgun (WGS) entry which is preliminary data.</text>
</comment>
<proteinExistence type="inferred from homology"/>
<sequence length="330" mass="35625">MKNRRFGLVVVAAAAAGALGLSGCSSASADQEERVLRFSHAYEATHPFETCGVPALNNGLEGSGLRVESYPSAQLANDSESLEQVSMGTLDFAISGGSFLGTWYDPMAVLDAGYLFDDAEHFRESANNGAFDELFGQLESDTGLKIQSSWYYGARHMTANKPLDSPSDLAGLKIRTPDAPMFMRNIELLGGVGTPMALGEVYLGLQQGVIDAQENPIPTIAASKLNEVQDYINLTGHMVQGLFVVSNANLEDSLTDEQNEALDAAFDTASESVYDCIVSAEEETLAEWKNDGSINVHVPSGLDEMKKTVQEHWSADPVYGDFYNSIREGR</sequence>
<protein>
    <submittedName>
        <fullName evidence="5">DctP family TRAP transporter solute-binding subunit</fullName>
    </submittedName>
</protein>
<dbReference type="Pfam" id="PF03480">
    <property type="entry name" value="DctP"/>
    <property type="match status" value="1"/>
</dbReference>
<comment type="subcellular location">
    <subcellularLocation>
        <location evidence="1">Cell envelope</location>
    </subcellularLocation>
</comment>
<dbReference type="NCBIfam" id="NF037995">
    <property type="entry name" value="TRAP_S1"/>
    <property type="match status" value="1"/>
</dbReference>
<name>A0A4Y8KU96_9MICO</name>
<evidence type="ECO:0000313" key="5">
    <source>
        <dbReference type="EMBL" id="TFD81662.1"/>
    </source>
</evidence>
<dbReference type="PANTHER" id="PTHR33376:SF4">
    <property type="entry name" value="SIALIC ACID-BINDING PERIPLASMIC PROTEIN SIAP"/>
    <property type="match status" value="1"/>
</dbReference>
<dbReference type="GO" id="GO:0030288">
    <property type="term" value="C:outer membrane-bounded periplasmic space"/>
    <property type="evidence" value="ECO:0007669"/>
    <property type="project" value="InterPro"/>
</dbReference>
<dbReference type="PANTHER" id="PTHR33376">
    <property type="match status" value="1"/>
</dbReference>
<dbReference type="Gene3D" id="3.40.190.170">
    <property type="entry name" value="Bacterial extracellular solute-binding protein, family 7"/>
    <property type="match status" value="1"/>
</dbReference>
<keyword evidence="4" id="KW-0732">Signal</keyword>
<evidence type="ECO:0000256" key="4">
    <source>
        <dbReference type="ARBA" id="ARBA00022729"/>
    </source>
</evidence>
<dbReference type="RefSeq" id="WP_134172467.1">
    <property type="nucleotide sequence ID" value="NZ_SODI01000001.1"/>
</dbReference>
<evidence type="ECO:0000313" key="6">
    <source>
        <dbReference type="Proteomes" id="UP000298218"/>
    </source>
</evidence>
<dbReference type="GO" id="GO:0055085">
    <property type="term" value="P:transmembrane transport"/>
    <property type="evidence" value="ECO:0007669"/>
    <property type="project" value="InterPro"/>
</dbReference>
<accession>A0A4Y8KU96</accession>
<dbReference type="AlphaFoldDB" id="A0A4Y8KU96"/>
<keyword evidence="3" id="KW-0813">Transport</keyword>
<dbReference type="InterPro" id="IPR004682">
    <property type="entry name" value="TRAP_DctP"/>
</dbReference>
<gene>
    <name evidence="5" type="ORF">E3T53_01245</name>
</gene>
<keyword evidence="6" id="KW-1185">Reference proteome</keyword>
<dbReference type="Proteomes" id="UP000298218">
    <property type="component" value="Unassembled WGS sequence"/>
</dbReference>
<dbReference type="InterPro" id="IPR018389">
    <property type="entry name" value="DctP_fam"/>
</dbReference>
<evidence type="ECO:0000256" key="2">
    <source>
        <dbReference type="ARBA" id="ARBA00009023"/>
    </source>
</evidence>
<dbReference type="PROSITE" id="PS51257">
    <property type="entry name" value="PROKAR_LIPOPROTEIN"/>
    <property type="match status" value="1"/>
</dbReference>
<reference evidence="5 6" key="1">
    <citation type="submission" date="2019-03" db="EMBL/GenBank/DDBJ databases">
        <title>Genomics of glacier-inhabiting Cryobacterium strains.</title>
        <authorList>
            <person name="Liu Q."/>
            <person name="Xin Y.-H."/>
        </authorList>
    </citation>
    <scope>NUCLEOTIDE SEQUENCE [LARGE SCALE GENOMIC DNA]</scope>
    <source>
        <strain evidence="5 6">CGMCC 1.4292</strain>
    </source>
</reference>
<dbReference type="NCBIfam" id="TIGR00787">
    <property type="entry name" value="dctP"/>
    <property type="match status" value="1"/>
</dbReference>
<comment type="similarity">
    <text evidence="2">Belongs to the bacterial solute-binding protein 7 family.</text>
</comment>
<dbReference type="EMBL" id="SOHQ01000007">
    <property type="protein sequence ID" value="TFD81662.1"/>
    <property type="molecule type" value="Genomic_DNA"/>
</dbReference>
<organism evidence="5 6">
    <name type="scientific">Cryobacterium psychrophilum</name>
    <dbReference type="NCBI Taxonomy" id="41988"/>
    <lineage>
        <taxon>Bacteria</taxon>
        <taxon>Bacillati</taxon>
        <taxon>Actinomycetota</taxon>
        <taxon>Actinomycetes</taxon>
        <taxon>Micrococcales</taxon>
        <taxon>Microbacteriaceae</taxon>
        <taxon>Cryobacterium</taxon>
    </lineage>
</organism>
<evidence type="ECO:0000256" key="3">
    <source>
        <dbReference type="ARBA" id="ARBA00022448"/>
    </source>
</evidence>
<dbReference type="OrthoDB" id="9815946at2"/>
<evidence type="ECO:0000256" key="1">
    <source>
        <dbReference type="ARBA" id="ARBA00004196"/>
    </source>
</evidence>
<dbReference type="InterPro" id="IPR038404">
    <property type="entry name" value="TRAP_DctP_sf"/>
</dbReference>